<keyword evidence="3" id="KW-1185">Reference proteome</keyword>
<sequence length="311" mass="32616">MGGAAPRRVTVVGGGGFIGTNLCRRLAADGVATRAFGRSRGFPDALEGIDWIQGTLSDRDAVSRAIDGADAVVHLVSTTTPASSNADMAADVAGNVLASIGLLEECVSAGVGKVVYLSSGGTVYGVPETVPIPEAAPTDPISSYGITRLAIEKYLGLFGRLHGLDSVTLRVANCYGPYQRLRGQQGVVAAFLERGLRGEPVELWGDGETVRDYVFVEDVVQAILLAIGHAGPEKVINVGSGEGRSLNDVVASLGDALGAPLEVVRREGRAVDVPRSVLDISLAERALGWTPETSWEEGLRRTVAWARKRQA</sequence>
<dbReference type="InterPro" id="IPR036291">
    <property type="entry name" value="NAD(P)-bd_dom_sf"/>
</dbReference>
<accession>A0AAW9RT15</accession>
<dbReference type="Gene3D" id="3.40.50.720">
    <property type="entry name" value="NAD(P)-binding Rossmann-like Domain"/>
    <property type="match status" value="1"/>
</dbReference>
<evidence type="ECO:0000313" key="2">
    <source>
        <dbReference type="EMBL" id="MEJ8575005.1"/>
    </source>
</evidence>
<organism evidence="2 3">
    <name type="scientific">Microbaculum marinum</name>
    <dbReference type="NCBI Taxonomy" id="1764581"/>
    <lineage>
        <taxon>Bacteria</taxon>
        <taxon>Pseudomonadati</taxon>
        <taxon>Pseudomonadota</taxon>
        <taxon>Alphaproteobacteria</taxon>
        <taxon>Hyphomicrobiales</taxon>
        <taxon>Tepidamorphaceae</taxon>
        <taxon>Microbaculum</taxon>
    </lineage>
</organism>
<dbReference type="InterPro" id="IPR050177">
    <property type="entry name" value="Lipid_A_modif_metabolic_enz"/>
</dbReference>
<feature type="domain" description="NAD-dependent epimerase/dehydratase" evidence="1">
    <location>
        <begin position="9"/>
        <end position="239"/>
    </location>
</feature>
<reference evidence="2 3" key="1">
    <citation type="submission" date="2024-02" db="EMBL/GenBank/DDBJ databases">
        <title>Genome analysis and characterization of Microbaculum marinisediminis sp. nov., isolated from marine sediment.</title>
        <authorList>
            <person name="Du Z.-J."/>
            <person name="Ye Y.-Q."/>
            <person name="Zhang Z.-R."/>
            <person name="Yuan S.-M."/>
            <person name="Zhang X.-Y."/>
        </authorList>
    </citation>
    <scope>NUCLEOTIDE SEQUENCE [LARGE SCALE GENOMIC DNA]</scope>
    <source>
        <strain evidence="2 3">SDUM1044001</strain>
    </source>
</reference>
<dbReference type="PANTHER" id="PTHR43245">
    <property type="entry name" value="BIFUNCTIONAL POLYMYXIN RESISTANCE PROTEIN ARNA"/>
    <property type="match status" value="1"/>
</dbReference>
<dbReference type="SUPFAM" id="SSF51735">
    <property type="entry name" value="NAD(P)-binding Rossmann-fold domains"/>
    <property type="match status" value="1"/>
</dbReference>
<dbReference type="PRINTS" id="PR01713">
    <property type="entry name" value="NUCEPIMERASE"/>
</dbReference>
<dbReference type="Proteomes" id="UP001378188">
    <property type="component" value="Unassembled WGS sequence"/>
</dbReference>
<gene>
    <name evidence="2" type="ORF">V3328_26255</name>
</gene>
<dbReference type="Pfam" id="PF01370">
    <property type="entry name" value="Epimerase"/>
    <property type="match status" value="1"/>
</dbReference>
<dbReference type="InterPro" id="IPR001509">
    <property type="entry name" value="Epimerase_deHydtase"/>
</dbReference>
<protein>
    <submittedName>
        <fullName evidence="2">NAD-dependent epimerase/dehydratase family protein</fullName>
    </submittedName>
</protein>
<proteinExistence type="predicted"/>
<dbReference type="PANTHER" id="PTHR43245:SF13">
    <property type="entry name" value="UDP-D-APIOSE_UDP-D-XYLOSE SYNTHASE 2"/>
    <property type="match status" value="1"/>
</dbReference>
<evidence type="ECO:0000313" key="3">
    <source>
        <dbReference type="Proteomes" id="UP001378188"/>
    </source>
</evidence>
<dbReference type="EMBL" id="JAZHOF010000016">
    <property type="protein sequence ID" value="MEJ8575005.1"/>
    <property type="molecule type" value="Genomic_DNA"/>
</dbReference>
<dbReference type="AlphaFoldDB" id="A0AAW9RT15"/>
<dbReference type="RefSeq" id="WP_340332704.1">
    <property type="nucleotide sequence ID" value="NZ_JAZHOF010000016.1"/>
</dbReference>
<comment type="caution">
    <text evidence="2">The sequence shown here is derived from an EMBL/GenBank/DDBJ whole genome shotgun (WGS) entry which is preliminary data.</text>
</comment>
<evidence type="ECO:0000259" key="1">
    <source>
        <dbReference type="Pfam" id="PF01370"/>
    </source>
</evidence>
<name>A0AAW9RT15_9HYPH</name>